<feature type="domain" description="DUF7311" evidence="1">
    <location>
        <begin position="1"/>
        <end position="148"/>
    </location>
</feature>
<dbReference type="RefSeq" id="WP_089694428.1">
    <property type="nucleotide sequence ID" value="NZ_FNHL01000001.1"/>
</dbReference>
<dbReference type="OrthoDB" id="305508at2157"/>
<evidence type="ECO:0000313" key="3">
    <source>
        <dbReference type="Proteomes" id="UP000199451"/>
    </source>
</evidence>
<proteinExistence type="predicted"/>
<dbReference type="Proteomes" id="UP000199451">
    <property type="component" value="Unassembled WGS sequence"/>
</dbReference>
<gene>
    <name evidence="2" type="ORF">SAMN04487949_0877</name>
</gene>
<keyword evidence="3" id="KW-1185">Reference proteome</keyword>
<protein>
    <recommendedName>
        <fullName evidence="1">DUF7311 domain-containing protein</fullName>
    </recommendedName>
</protein>
<evidence type="ECO:0000259" key="1">
    <source>
        <dbReference type="Pfam" id="PF23993"/>
    </source>
</evidence>
<sequence>MIRVVVAVAVATALLATSLPAVDSARADRTAAHLDGEMARLSAAATSLVDDDDATVSGVPGARRVLSVSVPARSWTAAGVDAIRVGCRDGEGCRRPMVGYELDNGRQRRVRLDVPLVVADGPLVLRETGRHRLTLTLTRRDGSVAVVVARE</sequence>
<accession>A0A1G9QIU5</accession>
<dbReference type="AlphaFoldDB" id="A0A1G9QIU5"/>
<evidence type="ECO:0000313" key="2">
    <source>
        <dbReference type="EMBL" id="SDM10800.1"/>
    </source>
</evidence>
<reference evidence="3" key="1">
    <citation type="submission" date="2016-10" db="EMBL/GenBank/DDBJ databases">
        <authorList>
            <person name="Varghese N."/>
            <person name="Submissions S."/>
        </authorList>
    </citation>
    <scope>NUCLEOTIDE SEQUENCE [LARGE SCALE GENOMIC DNA]</scope>
    <source>
        <strain evidence="3">CGMCC 1.10119</strain>
    </source>
</reference>
<name>A0A1G9QIU5_9EURY</name>
<dbReference type="EMBL" id="FNHL01000001">
    <property type="protein sequence ID" value="SDM10800.1"/>
    <property type="molecule type" value="Genomic_DNA"/>
</dbReference>
<dbReference type="Pfam" id="PF23993">
    <property type="entry name" value="DUF7311"/>
    <property type="match status" value="1"/>
</dbReference>
<organism evidence="2 3">
    <name type="scientific">Halogranum gelatinilyticum</name>
    <dbReference type="NCBI Taxonomy" id="660521"/>
    <lineage>
        <taxon>Archaea</taxon>
        <taxon>Methanobacteriati</taxon>
        <taxon>Methanobacteriota</taxon>
        <taxon>Stenosarchaea group</taxon>
        <taxon>Halobacteria</taxon>
        <taxon>Halobacteriales</taxon>
        <taxon>Haloferacaceae</taxon>
    </lineage>
</organism>
<dbReference type="STRING" id="660521.SAMN04487949_0877"/>
<dbReference type="InterPro" id="IPR055735">
    <property type="entry name" value="DUF7311"/>
</dbReference>